<keyword evidence="3" id="KW-1185">Reference proteome</keyword>
<evidence type="ECO:0000313" key="2">
    <source>
        <dbReference type="EMBL" id="GIX72105.1"/>
    </source>
</evidence>
<proteinExistence type="predicted"/>
<name>A0AAV4MJU4_CAEEX</name>
<sequence>MGESPCAPFLRPRDKSFHEVWRDRERRVLRVCEGSNTPPCYPWREILLEAPDHGTTLEKGFTGTVSGDYIGRNNVTLLGDTLSLPVHRSAATNCPAASVPSLCPAGRGQRTATLKKKKEMSERRKKVVG</sequence>
<organism evidence="2 3">
    <name type="scientific">Caerostris extrusa</name>
    <name type="common">Bark spider</name>
    <name type="synonym">Caerostris bankana</name>
    <dbReference type="NCBI Taxonomy" id="172846"/>
    <lineage>
        <taxon>Eukaryota</taxon>
        <taxon>Metazoa</taxon>
        <taxon>Ecdysozoa</taxon>
        <taxon>Arthropoda</taxon>
        <taxon>Chelicerata</taxon>
        <taxon>Arachnida</taxon>
        <taxon>Araneae</taxon>
        <taxon>Araneomorphae</taxon>
        <taxon>Entelegynae</taxon>
        <taxon>Araneoidea</taxon>
        <taxon>Araneidae</taxon>
        <taxon>Caerostris</taxon>
    </lineage>
</organism>
<comment type="caution">
    <text evidence="2">The sequence shown here is derived from an EMBL/GenBank/DDBJ whole genome shotgun (WGS) entry which is preliminary data.</text>
</comment>
<feature type="compositionally biased region" description="Basic residues" evidence="1">
    <location>
        <begin position="113"/>
        <end position="129"/>
    </location>
</feature>
<protein>
    <submittedName>
        <fullName evidence="2">Uncharacterized protein</fullName>
    </submittedName>
</protein>
<gene>
    <name evidence="2" type="ORF">CEXT_785561</name>
</gene>
<reference evidence="2 3" key="1">
    <citation type="submission" date="2021-06" db="EMBL/GenBank/DDBJ databases">
        <title>Caerostris extrusa draft genome.</title>
        <authorList>
            <person name="Kono N."/>
            <person name="Arakawa K."/>
        </authorList>
    </citation>
    <scope>NUCLEOTIDE SEQUENCE [LARGE SCALE GENOMIC DNA]</scope>
</reference>
<accession>A0AAV4MJU4</accession>
<evidence type="ECO:0000313" key="3">
    <source>
        <dbReference type="Proteomes" id="UP001054945"/>
    </source>
</evidence>
<feature type="region of interest" description="Disordered" evidence="1">
    <location>
        <begin position="107"/>
        <end position="129"/>
    </location>
</feature>
<evidence type="ECO:0000256" key="1">
    <source>
        <dbReference type="SAM" id="MobiDB-lite"/>
    </source>
</evidence>
<dbReference type="AlphaFoldDB" id="A0AAV4MJU4"/>
<dbReference type="Proteomes" id="UP001054945">
    <property type="component" value="Unassembled WGS sequence"/>
</dbReference>
<dbReference type="EMBL" id="BPLR01002280">
    <property type="protein sequence ID" value="GIX72105.1"/>
    <property type="molecule type" value="Genomic_DNA"/>
</dbReference>